<accession>A0A7X6GZK3</accession>
<keyword evidence="4" id="KW-1185">Reference proteome</keyword>
<feature type="chain" id="PRO_5030972550" description="DUF6782 domain-containing protein" evidence="1">
    <location>
        <begin position="24"/>
        <end position="250"/>
    </location>
</feature>
<evidence type="ECO:0000259" key="2">
    <source>
        <dbReference type="Pfam" id="PF20573"/>
    </source>
</evidence>
<dbReference type="Proteomes" id="UP000526408">
    <property type="component" value="Unassembled WGS sequence"/>
</dbReference>
<dbReference type="InterPro" id="IPR046709">
    <property type="entry name" value="DUF6782"/>
</dbReference>
<name>A0A7X6GZK3_9RHOB</name>
<dbReference type="RefSeq" id="WP_168623671.1">
    <property type="nucleotide sequence ID" value="NZ_JAAZQQ010000003.1"/>
</dbReference>
<keyword evidence="1" id="KW-0732">Signal</keyword>
<feature type="signal peptide" evidence="1">
    <location>
        <begin position="1"/>
        <end position="23"/>
    </location>
</feature>
<proteinExistence type="predicted"/>
<evidence type="ECO:0000256" key="1">
    <source>
        <dbReference type="SAM" id="SignalP"/>
    </source>
</evidence>
<comment type="caution">
    <text evidence="3">The sequence shown here is derived from an EMBL/GenBank/DDBJ whole genome shotgun (WGS) entry which is preliminary data.</text>
</comment>
<organism evidence="3 4">
    <name type="scientific">Roseicyclus persicicus</name>
    <dbReference type="NCBI Taxonomy" id="2650661"/>
    <lineage>
        <taxon>Bacteria</taxon>
        <taxon>Pseudomonadati</taxon>
        <taxon>Pseudomonadota</taxon>
        <taxon>Alphaproteobacteria</taxon>
        <taxon>Rhodobacterales</taxon>
        <taxon>Roseobacteraceae</taxon>
        <taxon>Roseicyclus</taxon>
    </lineage>
</organism>
<dbReference type="AlphaFoldDB" id="A0A7X6GZK3"/>
<reference evidence="3 4" key="1">
    <citation type="submission" date="2020-04" db="EMBL/GenBank/DDBJ databases">
        <authorList>
            <person name="Yoon J."/>
        </authorList>
    </citation>
    <scope>NUCLEOTIDE SEQUENCE [LARGE SCALE GENOMIC DNA]</scope>
    <source>
        <strain evidence="3 4">KMU-115</strain>
    </source>
</reference>
<feature type="domain" description="DUF6782" evidence="2">
    <location>
        <begin position="23"/>
        <end position="244"/>
    </location>
</feature>
<evidence type="ECO:0000313" key="4">
    <source>
        <dbReference type="Proteomes" id="UP000526408"/>
    </source>
</evidence>
<sequence>MPDPLRLVAAAAALALAPGPAPAQTCAAPPYAGVDDPVLSAALATLARYPSLDAALRQVGPDLCRVDGVFGAMGYFEPAANRVVVDAALDPGLQRAVLFHELRHVDQFARGVCPDLSLAMQAYARATWALEADAATISLIIAWDLRAGGDPAPWDALAALPRYAAMTDAFAAQMEAGAGLPDAGAAAFTSWYANAERLRDYYIAGCSTYLDEQDRTRLLPQYGGIGGAYFARLCVLPDGSGYPCAEPPLD</sequence>
<gene>
    <name evidence="3" type="ORF">HCU73_11910</name>
</gene>
<evidence type="ECO:0000313" key="3">
    <source>
        <dbReference type="EMBL" id="NKX45294.1"/>
    </source>
</evidence>
<dbReference type="Pfam" id="PF20573">
    <property type="entry name" value="DUF6782"/>
    <property type="match status" value="1"/>
</dbReference>
<protein>
    <recommendedName>
        <fullName evidence="2">DUF6782 domain-containing protein</fullName>
    </recommendedName>
</protein>
<dbReference type="EMBL" id="JAAZQQ010000003">
    <property type="protein sequence ID" value="NKX45294.1"/>
    <property type="molecule type" value="Genomic_DNA"/>
</dbReference>